<protein>
    <submittedName>
        <fullName evidence="3">Stage V sporulation protein AA</fullName>
    </submittedName>
</protein>
<evidence type="ECO:0000313" key="4">
    <source>
        <dbReference type="Proteomes" id="UP000002368"/>
    </source>
</evidence>
<keyword evidence="1" id="KW-1133">Transmembrane helix</keyword>
<organism evidence="3 4">
    <name type="scientific">Kyrpidia tusciae (strain DSM 2912 / NBRC 15312 / T2)</name>
    <name type="common">Bacillus tusciae</name>
    <dbReference type="NCBI Taxonomy" id="562970"/>
    <lineage>
        <taxon>Bacteria</taxon>
        <taxon>Bacillati</taxon>
        <taxon>Bacillota</taxon>
        <taxon>Bacilli</taxon>
        <taxon>Bacillales</taxon>
        <taxon>Alicyclobacillaceae</taxon>
        <taxon>Kyrpidia</taxon>
    </lineage>
</organism>
<dbReference type="Gene3D" id="2.60.480.10">
    <property type="entry name" value="eubacterium ventriosum atcc domain"/>
    <property type="match status" value="1"/>
</dbReference>
<keyword evidence="1" id="KW-0472">Membrane</keyword>
<gene>
    <name evidence="3" type="ordered locus">Btus_1833</name>
</gene>
<dbReference type="InterPro" id="IPR038548">
    <property type="entry name" value="SporV_AA_N_sf"/>
</dbReference>
<dbReference type="Pfam" id="PF12164">
    <property type="entry name" value="SporV_AA"/>
    <property type="match status" value="1"/>
</dbReference>
<keyword evidence="4" id="KW-1185">Reference proteome</keyword>
<dbReference type="KEGG" id="bts:Btus_1833"/>
<dbReference type="OrthoDB" id="9782754at2"/>
<keyword evidence="1" id="KW-0812">Transmembrane</keyword>
<dbReference type="HOGENOM" id="CLU_098268_0_0_9"/>
<feature type="transmembrane region" description="Helical" evidence="1">
    <location>
        <begin position="110"/>
        <end position="128"/>
    </location>
</feature>
<feature type="transmembrane region" description="Helical" evidence="1">
    <location>
        <begin position="152"/>
        <end position="174"/>
    </location>
</feature>
<dbReference type="EMBL" id="CP002017">
    <property type="protein sequence ID" value="ADG06533.1"/>
    <property type="molecule type" value="Genomic_DNA"/>
</dbReference>
<dbReference type="AlphaFoldDB" id="D5WQC4"/>
<reference evidence="3 4" key="1">
    <citation type="journal article" date="2011" name="Stand. Genomic Sci.">
        <title>Complete genome sequence of the thermophilic, hydrogen-oxidizing Bacillus tusciae type strain (T2) and reclassification in the new genus, Kyrpidia gen. nov. as Kyrpidia tusciae comb. nov. and emendation of the family Alicyclobacillaceae da Costa and Rainey, 2010.</title>
        <authorList>
            <person name="Klenk H.P."/>
            <person name="Lapidus A."/>
            <person name="Chertkov O."/>
            <person name="Copeland A."/>
            <person name="Del Rio T.G."/>
            <person name="Nolan M."/>
            <person name="Lucas S."/>
            <person name="Chen F."/>
            <person name="Tice H."/>
            <person name="Cheng J.F."/>
            <person name="Han C."/>
            <person name="Bruce D."/>
            <person name="Goodwin L."/>
            <person name="Pitluck S."/>
            <person name="Pati A."/>
            <person name="Ivanova N."/>
            <person name="Mavromatis K."/>
            <person name="Daum C."/>
            <person name="Chen A."/>
            <person name="Palaniappan K."/>
            <person name="Chang Y.J."/>
            <person name="Land M."/>
            <person name="Hauser L."/>
            <person name="Jeffries C.D."/>
            <person name="Detter J.C."/>
            <person name="Rohde M."/>
            <person name="Abt B."/>
            <person name="Pukall R."/>
            <person name="Goker M."/>
            <person name="Bristow J."/>
            <person name="Markowitz V."/>
            <person name="Hugenholtz P."/>
            <person name="Eisen J.A."/>
        </authorList>
    </citation>
    <scope>NUCLEOTIDE SEQUENCE [LARGE SCALE GENOMIC DNA]</scope>
    <source>
        <strain evidence="3 4">DSM 2912</strain>
    </source>
</reference>
<name>D5WQC4_KYRT2</name>
<dbReference type="RefSeq" id="WP_013075819.1">
    <property type="nucleotide sequence ID" value="NC_014098.1"/>
</dbReference>
<evidence type="ECO:0000313" key="3">
    <source>
        <dbReference type="EMBL" id="ADG06533.1"/>
    </source>
</evidence>
<dbReference type="STRING" id="562970.Btus_1833"/>
<proteinExistence type="predicted"/>
<evidence type="ECO:0000259" key="2">
    <source>
        <dbReference type="Pfam" id="PF12164"/>
    </source>
</evidence>
<evidence type="ECO:0000256" key="1">
    <source>
        <dbReference type="SAM" id="Phobius"/>
    </source>
</evidence>
<dbReference type="Proteomes" id="UP000002368">
    <property type="component" value="Chromosome"/>
</dbReference>
<dbReference type="InterPro" id="IPR021997">
    <property type="entry name" value="SporV_AA"/>
</dbReference>
<feature type="domain" description="Stage V sporulation protein AA" evidence="2">
    <location>
        <begin position="8"/>
        <end position="96"/>
    </location>
</feature>
<sequence length="221" mass="24815">MEVAPEVDVYIRPKERLSLRPGEYLTVGQAAEVVAVDSGGGDLRRIVVGIPVSDWSPRQGGVRVVQAIDLVAAIKRRLPHVNVHLIGPTETIVDLEDLGVSKPPWLKVTAVWLLLFVGSGLTIMNFHADVSMVRVHQRVYHLITGEYKAHPYILQIPYAFGVGLGMALFFNHLLRRKINENEPSPLEVEVFQYEQMINQYVITQEGSRQERAPDPREAHDP</sequence>
<dbReference type="eggNOG" id="ENOG502ZCB6">
    <property type="taxonomic scope" value="Bacteria"/>
</dbReference>
<accession>D5WQC4</accession>